<dbReference type="EMBL" id="VOIR01000012">
    <property type="protein sequence ID" value="KAA6435191.1"/>
    <property type="molecule type" value="Genomic_DNA"/>
</dbReference>
<organism evidence="7 8">
    <name type="scientific">Agrococcus sediminis</name>
    <dbReference type="NCBI Taxonomy" id="2599924"/>
    <lineage>
        <taxon>Bacteria</taxon>
        <taxon>Bacillati</taxon>
        <taxon>Actinomycetota</taxon>
        <taxon>Actinomycetes</taxon>
        <taxon>Micrococcales</taxon>
        <taxon>Microbacteriaceae</taxon>
        <taxon>Agrococcus</taxon>
    </lineage>
</organism>
<reference evidence="7 8" key="1">
    <citation type="submission" date="2019-08" db="EMBL/GenBank/DDBJ databases">
        <title>Agrococcus lahaulensis sp. nov., isolated from a cold desert of the Indian Himalayas.</title>
        <authorList>
            <person name="Qu J.H."/>
        </authorList>
    </citation>
    <scope>NUCLEOTIDE SEQUENCE [LARGE SCALE GENOMIC DNA]</scope>
    <source>
        <strain evidence="7 8">NS18</strain>
    </source>
</reference>
<dbReference type="CDD" id="cd03230">
    <property type="entry name" value="ABC_DR_subfamily_A"/>
    <property type="match status" value="1"/>
</dbReference>
<evidence type="ECO:0000256" key="4">
    <source>
        <dbReference type="ARBA" id="ARBA00022840"/>
    </source>
</evidence>
<evidence type="ECO:0000256" key="3">
    <source>
        <dbReference type="ARBA" id="ARBA00022741"/>
    </source>
</evidence>
<accession>A0A5M8QJ69</accession>
<dbReference type="Proteomes" id="UP000323221">
    <property type="component" value="Unassembled WGS sequence"/>
</dbReference>
<protein>
    <submittedName>
        <fullName evidence="7">ABC transporter ATP-binding protein</fullName>
    </submittedName>
</protein>
<dbReference type="PANTHER" id="PTHR43335:SF11">
    <property type="entry name" value="ABC TRANSPORTER RELATED"/>
    <property type="match status" value="1"/>
</dbReference>
<evidence type="ECO:0000313" key="7">
    <source>
        <dbReference type="EMBL" id="KAA6435191.1"/>
    </source>
</evidence>
<dbReference type="PANTHER" id="PTHR43335">
    <property type="entry name" value="ABC TRANSPORTER, ATP-BINDING PROTEIN"/>
    <property type="match status" value="1"/>
</dbReference>
<dbReference type="InterPro" id="IPR027417">
    <property type="entry name" value="P-loop_NTPase"/>
</dbReference>
<dbReference type="Pfam" id="PF00005">
    <property type="entry name" value="ABC_tran"/>
    <property type="match status" value="1"/>
</dbReference>
<dbReference type="Gene3D" id="3.40.50.300">
    <property type="entry name" value="P-loop containing nucleotide triphosphate hydrolases"/>
    <property type="match status" value="1"/>
</dbReference>
<proteinExistence type="inferred from homology"/>
<keyword evidence="8" id="KW-1185">Reference proteome</keyword>
<keyword evidence="3" id="KW-0547">Nucleotide-binding</keyword>
<comment type="caution">
    <text evidence="7">The sequence shown here is derived from an EMBL/GenBank/DDBJ whole genome shotgun (WGS) entry which is preliminary data.</text>
</comment>
<dbReference type="SUPFAM" id="SSF52540">
    <property type="entry name" value="P-loop containing nucleoside triphosphate hydrolases"/>
    <property type="match status" value="1"/>
</dbReference>
<sequence length="343" mass="36725">MTSGDRAAEPGAPEPIPASAPPVFADPLDGAAGRPPLDADGIVVDEVARSFGSVQAVRQMTFHARPGRVTALIGPNGAGKTTLLLMLASLLAPDAGQIRIAGADPMRDPRAVRRAMGWMPDVLGTWRTLSPRQILTTVGRLHGMPTAAARARADELIVQARLEELARRPSRVLSRGQQQRLGLARALVHRPRVLLLDEPAAGLDPTSRLELRELLRGFAAAGGTVLISSHDLSELDEIAEDAVFVDRGEVVGGERLVLARQAAREWRIRALDPQALSYQLAHIGVAFDRVRIDGDVAHVALDREEDAADVLARLVRAGVPITHFAPAVGDIERTYLSLAGGRR</sequence>
<dbReference type="OrthoDB" id="9804819at2"/>
<dbReference type="GO" id="GO:0016887">
    <property type="term" value="F:ATP hydrolysis activity"/>
    <property type="evidence" value="ECO:0007669"/>
    <property type="project" value="InterPro"/>
</dbReference>
<name>A0A5M8QJ69_9MICO</name>
<dbReference type="AlphaFoldDB" id="A0A5M8QJ69"/>
<evidence type="ECO:0000259" key="6">
    <source>
        <dbReference type="PROSITE" id="PS50893"/>
    </source>
</evidence>
<gene>
    <name evidence="7" type="ORF">FQ330_05405</name>
</gene>
<dbReference type="SMART" id="SM00382">
    <property type="entry name" value="AAA"/>
    <property type="match status" value="1"/>
</dbReference>
<evidence type="ECO:0000256" key="2">
    <source>
        <dbReference type="ARBA" id="ARBA00022448"/>
    </source>
</evidence>
<dbReference type="PROSITE" id="PS50893">
    <property type="entry name" value="ABC_TRANSPORTER_2"/>
    <property type="match status" value="1"/>
</dbReference>
<keyword evidence="2" id="KW-0813">Transport</keyword>
<evidence type="ECO:0000256" key="5">
    <source>
        <dbReference type="SAM" id="MobiDB-lite"/>
    </source>
</evidence>
<evidence type="ECO:0000313" key="8">
    <source>
        <dbReference type="Proteomes" id="UP000323221"/>
    </source>
</evidence>
<dbReference type="RefSeq" id="WP_146355808.1">
    <property type="nucleotide sequence ID" value="NZ_VOIR01000012.1"/>
</dbReference>
<evidence type="ECO:0000256" key="1">
    <source>
        <dbReference type="ARBA" id="ARBA00005417"/>
    </source>
</evidence>
<keyword evidence="4 7" id="KW-0067">ATP-binding</keyword>
<comment type="similarity">
    <text evidence="1">Belongs to the ABC transporter superfamily.</text>
</comment>
<feature type="domain" description="ABC transporter" evidence="6">
    <location>
        <begin position="42"/>
        <end position="272"/>
    </location>
</feature>
<dbReference type="InterPro" id="IPR003593">
    <property type="entry name" value="AAA+_ATPase"/>
</dbReference>
<dbReference type="GO" id="GO:0005524">
    <property type="term" value="F:ATP binding"/>
    <property type="evidence" value="ECO:0007669"/>
    <property type="project" value="UniProtKB-KW"/>
</dbReference>
<feature type="region of interest" description="Disordered" evidence="5">
    <location>
        <begin position="1"/>
        <end position="31"/>
    </location>
</feature>
<dbReference type="InterPro" id="IPR003439">
    <property type="entry name" value="ABC_transporter-like_ATP-bd"/>
</dbReference>